<dbReference type="PANTHER" id="PTHR26452">
    <property type="entry name" value="OLFACTORY RECEPTOR"/>
    <property type="match status" value="1"/>
</dbReference>
<keyword evidence="6" id="KW-0297">G-protein coupled receptor</keyword>
<evidence type="ECO:0000256" key="5">
    <source>
        <dbReference type="ARBA" id="ARBA00022989"/>
    </source>
</evidence>
<evidence type="ECO:0000313" key="11">
    <source>
        <dbReference type="Ensembl" id="ENSGAGP00000007261.1"/>
    </source>
</evidence>
<comment type="subcellular location">
    <subcellularLocation>
        <location evidence="1">Cell membrane</location>
        <topology evidence="1">Multi-pass membrane protein</topology>
    </subcellularLocation>
</comment>
<dbReference type="Gene3D" id="1.20.1070.10">
    <property type="entry name" value="Rhodopsin 7-helix transmembrane proteins"/>
    <property type="match status" value="1"/>
</dbReference>
<dbReference type="InterPro" id="IPR050516">
    <property type="entry name" value="Olfactory_GPCR"/>
</dbReference>
<protein>
    <recommendedName>
        <fullName evidence="13">G-protein coupled receptors family 1 profile domain-containing protein</fullName>
    </recommendedName>
</protein>
<evidence type="ECO:0000256" key="7">
    <source>
        <dbReference type="ARBA" id="ARBA00023136"/>
    </source>
</evidence>
<dbReference type="Pfam" id="PF13853">
    <property type="entry name" value="7tm_4"/>
    <property type="match status" value="1"/>
</dbReference>
<dbReference type="GO" id="GO:0005886">
    <property type="term" value="C:plasma membrane"/>
    <property type="evidence" value="ECO:0007669"/>
    <property type="project" value="UniProtKB-SubCell"/>
</dbReference>
<keyword evidence="3 10" id="KW-0812">Transmembrane</keyword>
<dbReference type="InterPro" id="IPR000725">
    <property type="entry name" value="Olfact_rcpt"/>
</dbReference>
<keyword evidence="5 10" id="KW-1133">Transmembrane helix</keyword>
<keyword evidence="12" id="KW-1185">Reference proteome</keyword>
<keyword evidence="4" id="KW-0716">Sensory transduction</keyword>
<proteinExistence type="predicted"/>
<keyword evidence="2" id="KW-1003">Cell membrane</keyword>
<dbReference type="GO" id="GO:0004930">
    <property type="term" value="F:G protein-coupled receptor activity"/>
    <property type="evidence" value="ECO:0007669"/>
    <property type="project" value="UniProtKB-KW"/>
</dbReference>
<reference evidence="12" key="1">
    <citation type="journal article" date="2017" name="PLoS ONE">
        <title>The Agassiz's desert tortoise genome provides a resource for the conservation of a threatened species.</title>
        <authorList>
            <person name="Tollis M."/>
            <person name="DeNardo D.F."/>
            <person name="Cornelius J.A."/>
            <person name="Dolby G.A."/>
            <person name="Edwards T."/>
            <person name="Henen B.T."/>
            <person name="Karl A.E."/>
            <person name="Murphy R.W."/>
            <person name="Kusumi K."/>
        </authorList>
    </citation>
    <scope>NUCLEOTIDE SEQUENCE [LARGE SCALE GENOMIC DNA]</scope>
</reference>
<organism evidence="11 12">
    <name type="scientific">Gopherus agassizii</name>
    <name type="common">Agassiz's desert tortoise</name>
    <dbReference type="NCBI Taxonomy" id="38772"/>
    <lineage>
        <taxon>Eukaryota</taxon>
        <taxon>Metazoa</taxon>
        <taxon>Chordata</taxon>
        <taxon>Craniata</taxon>
        <taxon>Vertebrata</taxon>
        <taxon>Euteleostomi</taxon>
        <taxon>Archelosauria</taxon>
        <taxon>Testudinata</taxon>
        <taxon>Testudines</taxon>
        <taxon>Cryptodira</taxon>
        <taxon>Durocryptodira</taxon>
        <taxon>Testudinoidea</taxon>
        <taxon>Testudinidae</taxon>
        <taxon>Gopherus</taxon>
    </lineage>
</organism>
<evidence type="ECO:0000256" key="4">
    <source>
        <dbReference type="ARBA" id="ARBA00022725"/>
    </source>
</evidence>
<evidence type="ECO:0000256" key="9">
    <source>
        <dbReference type="ARBA" id="ARBA00023224"/>
    </source>
</evidence>
<evidence type="ECO:0000256" key="3">
    <source>
        <dbReference type="ARBA" id="ARBA00022692"/>
    </source>
</evidence>
<evidence type="ECO:0000256" key="1">
    <source>
        <dbReference type="ARBA" id="ARBA00004651"/>
    </source>
</evidence>
<evidence type="ECO:0000256" key="10">
    <source>
        <dbReference type="SAM" id="Phobius"/>
    </source>
</evidence>
<dbReference type="Proteomes" id="UP000291020">
    <property type="component" value="Unassembled WGS sequence"/>
</dbReference>
<dbReference type="SUPFAM" id="SSF81321">
    <property type="entry name" value="Family A G protein-coupled receptor-like"/>
    <property type="match status" value="1"/>
</dbReference>
<dbReference type="Ensembl" id="ENSGAGT00000008397.1">
    <property type="protein sequence ID" value="ENSGAGP00000007261.1"/>
    <property type="gene ID" value="ENSGAGG00000005837.1"/>
</dbReference>
<keyword evidence="7 10" id="KW-0472">Membrane</keyword>
<evidence type="ECO:0000256" key="8">
    <source>
        <dbReference type="ARBA" id="ARBA00023170"/>
    </source>
</evidence>
<dbReference type="GO" id="GO:0004984">
    <property type="term" value="F:olfactory receptor activity"/>
    <property type="evidence" value="ECO:0007669"/>
    <property type="project" value="InterPro"/>
</dbReference>
<sequence length="91" mass="10248">MQNITNIESGNQTTITEFILLGFETLPDLQIVLFLVFLVNYIVTMAGNILIVAVVVTDRHLHTPMYFFLGNLSCLETSYTSPSCPGYWPVF</sequence>
<keyword evidence="9" id="KW-0807">Transducer</keyword>
<keyword evidence="4" id="KW-0552">Olfaction</keyword>
<keyword evidence="8" id="KW-0675">Receptor</keyword>
<evidence type="ECO:0000256" key="2">
    <source>
        <dbReference type="ARBA" id="ARBA00022475"/>
    </source>
</evidence>
<evidence type="ECO:0008006" key="13">
    <source>
        <dbReference type="Google" id="ProtNLM"/>
    </source>
</evidence>
<evidence type="ECO:0000313" key="12">
    <source>
        <dbReference type="Proteomes" id="UP000291020"/>
    </source>
</evidence>
<feature type="transmembrane region" description="Helical" evidence="10">
    <location>
        <begin position="31"/>
        <end position="56"/>
    </location>
</feature>
<reference evidence="11" key="2">
    <citation type="submission" date="2025-08" db="UniProtKB">
        <authorList>
            <consortium name="Ensembl"/>
        </authorList>
    </citation>
    <scope>IDENTIFICATION</scope>
</reference>
<dbReference type="AlphaFoldDB" id="A0A452GYH7"/>
<reference evidence="11" key="3">
    <citation type="submission" date="2025-09" db="UniProtKB">
        <authorList>
            <consortium name="Ensembl"/>
        </authorList>
    </citation>
    <scope>IDENTIFICATION</scope>
</reference>
<evidence type="ECO:0000256" key="6">
    <source>
        <dbReference type="ARBA" id="ARBA00023040"/>
    </source>
</evidence>
<accession>A0A452GYH7</accession>
<name>A0A452GYH7_9SAUR</name>